<dbReference type="GO" id="GO:0003676">
    <property type="term" value="F:nucleic acid binding"/>
    <property type="evidence" value="ECO:0007669"/>
    <property type="project" value="InterPro"/>
</dbReference>
<sequence>MSPKDDFGGAAHQTAPAVVADGQDMTDHNLEEKSAVPVAALDKIFALLGDLSERMRRMESSQTGQDDRQRKDSAELSIFGSALGAVRGMSLQALEHTPSPEHEIIHCDKVVAAQLDRTLFVPDGWPITYDRLKLAQFAQSTKLDVRVKHFGRIVVNIVEPTTEARKSNNVKKRPENQGSQKCYLCGNTGHLKSNCPKKAKKQDADFVLVVNDGPSS</sequence>
<dbReference type="Pfam" id="PF00098">
    <property type="entry name" value="zf-CCHC"/>
    <property type="match status" value="1"/>
</dbReference>
<dbReference type="InterPro" id="IPR036875">
    <property type="entry name" value="Znf_CCHC_sf"/>
</dbReference>
<proteinExistence type="predicted"/>
<evidence type="ECO:0000313" key="4">
    <source>
        <dbReference type="Proteomes" id="UP001162029"/>
    </source>
</evidence>
<dbReference type="Proteomes" id="UP001162029">
    <property type="component" value="Unassembled WGS sequence"/>
</dbReference>
<evidence type="ECO:0000256" key="1">
    <source>
        <dbReference type="PROSITE-ProRule" id="PRU00047"/>
    </source>
</evidence>
<keyword evidence="1" id="KW-0863">Zinc-finger</keyword>
<dbReference type="AlphaFoldDB" id="A0AAV0V6Y5"/>
<dbReference type="Gene3D" id="4.10.60.10">
    <property type="entry name" value="Zinc finger, CCHC-type"/>
    <property type="match status" value="1"/>
</dbReference>
<evidence type="ECO:0000259" key="2">
    <source>
        <dbReference type="PROSITE" id="PS50158"/>
    </source>
</evidence>
<dbReference type="PROSITE" id="PS50158">
    <property type="entry name" value="ZF_CCHC"/>
    <property type="match status" value="1"/>
</dbReference>
<accession>A0AAV0V6Y5</accession>
<name>A0AAV0V6Y5_9STRA</name>
<dbReference type="InterPro" id="IPR001878">
    <property type="entry name" value="Znf_CCHC"/>
</dbReference>
<keyword evidence="1" id="KW-0479">Metal-binding</keyword>
<dbReference type="SUPFAM" id="SSF57756">
    <property type="entry name" value="Retrovirus zinc finger-like domains"/>
    <property type="match status" value="1"/>
</dbReference>
<reference evidence="3" key="1">
    <citation type="submission" date="2022-12" db="EMBL/GenBank/DDBJ databases">
        <authorList>
            <person name="Webb A."/>
        </authorList>
    </citation>
    <scope>NUCLEOTIDE SEQUENCE</scope>
    <source>
        <strain evidence="3">Pd1</strain>
    </source>
</reference>
<keyword evidence="4" id="KW-1185">Reference proteome</keyword>
<feature type="domain" description="CCHC-type" evidence="2">
    <location>
        <begin position="181"/>
        <end position="197"/>
    </location>
</feature>
<dbReference type="SMART" id="SM00343">
    <property type="entry name" value="ZnF_C2HC"/>
    <property type="match status" value="1"/>
</dbReference>
<gene>
    <name evidence="3" type="ORF">PDE001_LOCUS9996</name>
</gene>
<dbReference type="GO" id="GO:0008270">
    <property type="term" value="F:zinc ion binding"/>
    <property type="evidence" value="ECO:0007669"/>
    <property type="project" value="UniProtKB-KW"/>
</dbReference>
<keyword evidence="1" id="KW-0862">Zinc</keyword>
<evidence type="ECO:0000313" key="3">
    <source>
        <dbReference type="EMBL" id="CAI5744872.1"/>
    </source>
</evidence>
<protein>
    <recommendedName>
        <fullName evidence="2">CCHC-type domain-containing protein</fullName>
    </recommendedName>
</protein>
<organism evidence="3 4">
    <name type="scientific">Peronospora destructor</name>
    <dbReference type="NCBI Taxonomy" id="86335"/>
    <lineage>
        <taxon>Eukaryota</taxon>
        <taxon>Sar</taxon>
        <taxon>Stramenopiles</taxon>
        <taxon>Oomycota</taxon>
        <taxon>Peronosporomycetes</taxon>
        <taxon>Peronosporales</taxon>
        <taxon>Peronosporaceae</taxon>
        <taxon>Peronospora</taxon>
    </lineage>
</organism>
<dbReference type="EMBL" id="CANTFM010002208">
    <property type="protein sequence ID" value="CAI5744872.1"/>
    <property type="molecule type" value="Genomic_DNA"/>
</dbReference>
<comment type="caution">
    <text evidence="3">The sequence shown here is derived from an EMBL/GenBank/DDBJ whole genome shotgun (WGS) entry which is preliminary data.</text>
</comment>